<dbReference type="RefSeq" id="WP_173415203.1">
    <property type="nucleotide sequence ID" value="NZ_CP054139.1"/>
</dbReference>
<evidence type="ECO:0000256" key="1">
    <source>
        <dbReference type="SAM" id="SignalP"/>
    </source>
</evidence>
<evidence type="ECO:0000313" key="3">
    <source>
        <dbReference type="EMBL" id="QKJ30529.1"/>
    </source>
</evidence>
<evidence type="ECO:0000259" key="2">
    <source>
        <dbReference type="Pfam" id="PF13568"/>
    </source>
</evidence>
<dbReference type="Proteomes" id="UP000505355">
    <property type="component" value="Chromosome"/>
</dbReference>
<dbReference type="InterPro" id="IPR025665">
    <property type="entry name" value="Beta-barrel_OMP_2"/>
</dbReference>
<feature type="signal peptide" evidence="1">
    <location>
        <begin position="1"/>
        <end position="20"/>
    </location>
</feature>
<protein>
    <submittedName>
        <fullName evidence="3">PorT family protein</fullName>
    </submittedName>
</protein>
<dbReference type="Pfam" id="PF13568">
    <property type="entry name" value="OMP_b-brl_2"/>
    <property type="match status" value="1"/>
</dbReference>
<keyword evidence="1" id="KW-0732">Signal</keyword>
<reference evidence="3 4" key="1">
    <citation type="submission" date="2020-05" db="EMBL/GenBank/DDBJ databases">
        <title>Mucilaginibacter mali sp. nov.</title>
        <authorList>
            <person name="Kim H.S."/>
            <person name="Lee K.C."/>
            <person name="Suh M.K."/>
            <person name="Kim J.-S."/>
            <person name="Han K.-I."/>
            <person name="Eom M.K."/>
            <person name="Shin Y.K."/>
            <person name="Lee J.-S."/>
        </authorList>
    </citation>
    <scope>NUCLEOTIDE SEQUENCE [LARGE SCALE GENOMIC DNA]</scope>
    <source>
        <strain evidence="3 4">G2-14</strain>
    </source>
</reference>
<proteinExistence type="predicted"/>
<evidence type="ECO:0000313" key="4">
    <source>
        <dbReference type="Proteomes" id="UP000505355"/>
    </source>
</evidence>
<dbReference type="AlphaFoldDB" id="A0A7D4QT98"/>
<gene>
    <name evidence="3" type="ORF">HQ865_12435</name>
</gene>
<keyword evidence="4" id="KW-1185">Reference proteome</keyword>
<sequence length="210" mass="23000">MKKTLFIIPLICLLCGAAHAQRKIEYGFRVGGGLAIQHIDNSGILSNQSVRTFTAGVFTNVPVLKEYYLRGGVSLTTKGTEYTEDALTTTNKIRYIEIPVDLMRKYSIPKLGKLIAGAGFYAASTNGGSLTYETPNSTTSNKAEFGSDYDFTRYDAGINLLAGLELDNRLTFNLGYDLGLMNIASQAVKDSGYKGIYNREFTITLGLIFK</sequence>
<feature type="domain" description="Outer membrane protein beta-barrel" evidence="2">
    <location>
        <begin position="20"/>
        <end position="183"/>
    </location>
</feature>
<accession>A0A7D4QT98</accession>
<name>A0A7D4QT98_9SPHI</name>
<dbReference type="KEGG" id="mmab:HQ865_12435"/>
<feature type="chain" id="PRO_5028841105" evidence="1">
    <location>
        <begin position="21"/>
        <end position="210"/>
    </location>
</feature>
<dbReference type="EMBL" id="CP054139">
    <property type="protein sequence ID" value="QKJ30529.1"/>
    <property type="molecule type" value="Genomic_DNA"/>
</dbReference>
<organism evidence="3 4">
    <name type="scientific">Mucilaginibacter mali</name>
    <dbReference type="NCBI Taxonomy" id="2740462"/>
    <lineage>
        <taxon>Bacteria</taxon>
        <taxon>Pseudomonadati</taxon>
        <taxon>Bacteroidota</taxon>
        <taxon>Sphingobacteriia</taxon>
        <taxon>Sphingobacteriales</taxon>
        <taxon>Sphingobacteriaceae</taxon>
        <taxon>Mucilaginibacter</taxon>
    </lineage>
</organism>